<feature type="region of interest" description="Disordered" evidence="1">
    <location>
        <begin position="318"/>
        <end position="346"/>
    </location>
</feature>
<gene>
    <name evidence="2" type="ORF">MIMGU_mgv1a026340mg</name>
</gene>
<name>A0A022Q2W4_ERYGU</name>
<feature type="region of interest" description="Disordered" evidence="1">
    <location>
        <begin position="34"/>
        <end position="79"/>
    </location>
</feature>
<evidence type="ECO:0000313" key="2">
    <source>
        <dbReference type="EMBL" id="EYU20870.1"/>
    </source>
</evidence>
<reference evidence="2 3" key="1">
    <citation type="journal article" date="2013" name="Proc. Natl. Acad. Sci. U.S.A.">
        <title>Fine-scale variation in meiotic recombination in Mimulus inferred from population shotgun sequencing.</title>
        <authorList>
            <person name="Hellsten U."/>
            <person name="Wright K.M."/>
            <person name="Jenkins J."/>
            <person name="Shu S."/>
            <person name="Yuan Y."/>
            <person name="Wessler S.R."/>
            <person name="Schmutz J."/>
            <person name="Willis J.H."/>
            <person name="Rokhsar D.S."/>
        </authorList>
    </citation>
    <scope>NUCLEOTIDE SEQUENCE [LARGE SCALE GENOMIC DNA]</scope>
    <source>
        <strain evidence="3">cv. DUN x IM62</strain>
    </source>
</reference>
<feature type="region of interest" description="Disordered" evidence="1">
    <location>
        <begin position="249"/>
        <end position="269"/>
    </location>
</feature>
<proteinExistence type="predicted"/>
<evidence type="ECO:0000313" key="3">
    <source>
        <dbReference type="Proteomes" id="UP000030748"/>
    </source>
</evidence>
<dbReference type="PANTHER" id="PTHR33781:SF1">
    <property type="entry name" value="PROTEIN PHYTOCHROME KINASE SUBSTRATE 4"/>
    <property type="match status" value="1"/>
</dbReference>
<protein>
    <submittedName>
        <fullName evidence="2">Uncharacterized protein</fullName>
    </submittedName>
</protein>
<dbReference type="GO" id="GO:0009638">
    <property type="term" value="P:phototropism"/>
    <property type="evidence" value="ECO:0007669"/>
    <property type="project" value="InterPro"/>
</dbReference>
<keyword evidence="3" id="KW-1185">Reference proteome</keyword>
<dbReference type="EMBL" id="KI632259">
    <property type="protein sequence ID" value="EYU20870.1"/>
    <property type="molecule type" value="Genomic_DNA"/>
</dbReference>
<sequence length="346" mass="36653">MHGDHLISAGARSMDVVSASVEYGYGSRDFRTRSFRGTPTASSEASWNSRTGLLRNPPASSAGVASTGNSPSDDHYSSRKNSASAAAAAAKRWKFLGRKCCCTGGKSVQVVKTTVVTSESEQKGPAGIFVNGVMRKTPRQVIQNGISRRRSSSFTRDIIEIHQNKARVSSSGRPFLDGGGVVGFTFPILKNSSDVQATKSIVNSPSSAKNPVGGCSFNQGSAVARDDDVGSDASSDLFEIESFSTTQTTSYHMYRRRDSADEEPTSNASRIIASSNRIVQYGGRNLAATECYPPSEVSVTTAEGFDRARIADSTSALGKRVEEEGGGDGKGNNNGLMAMGCRQEKA</sequence>
<feature type="compositionally biased region" description="Polar residues" evidence="1">
    <location>
        <begin position="35"/>
        <end position="51"/>
    </location>
</feature>
<dbReference type="AlphaFoldDB" id="A0A022Q2W4"/>
<dbReference type="Proteomes" id="UP000030748">
    <property type="component" value="Unassembled WGS sequence"/>
</dbReference>
<evidence type="ECO:0000256" key="1">
    <source>
        <dbReference type="SAM" id="MobiDB-lite"/>
    </source>
</evidence>
<dbReference type="STRING" id="4155.A0A022Q2W4"/>
<accession>A0A022Q2W4</accession>
<dbReference type="PANTHER" id="PTHR33781">
    <property type="entry name" value="PROTEIN PHYTOCHROME KINASE SUBSTRATE 1-RELATED"/>
    <property type="match status" value="1"/>
</dbReference>
<dbReference type="eggNOG" id="ENOG502QWEH">
    <property type="taxonomic scope" value="Eukaryota"/>
</dbReference>
<organism evidence="2 3">
    <name type="scientific">Erythranthe guttata</name>
    <name type="common">Yellow monkey flower</name>
    <name type="synonym">Mimulus guttatus</name>
    <dbReference type="NCBI Taxonomy" id="4155"/>
    <lineage>
        <taxon>Eukaryota</taxon>
        <taxon>Viridiplantae</taxon>
        <taxon>Streptophyta</taxon>
        <taxon>Embryophyta</taxon>
        <taxon>Tracheophyta</taxon>
        <taxon>Spermatophyta</taxon>
        <taxon>Magnoliopsida</taxon>
        <taxon>eudicotyledons</taxon>
        <taxon>Gunneridae</taxon>
        <taxon>Pentapetalae</taxon>
        <taxon>asterids</taxon>
        <taxon>lamiids</taxon>
        <taxon>Lamiales</taxon>
        <taxon>Phrymaceae</taxon>
        <taxon>Erythranthe</taxon>
    </lineage>
</organism>
<dbReference type="InterPro" id="IPR039615">
    <property type="entry name" value="PKS"/>
</dbReference>
<feature type="non-terminal residue" evidence="2">
    <location>
        <position position="346"/>
    </location>
</feature>